<proteinExistence type="predicted"/>
<protein>
    <recommendedName>
        <fullName evidence="3">Chromosome partitioning protein ParA</fullName>
    </recommendedName>
</protein>
<gene>
    <name evidence="1" type="ORF">AT746_13430</name>
</gene>
<dbReference type="RefSeq" id="WP_062481122.1">
    <property type="nucleotide sequence ID" value="NZ_CP013650.1"/>
</dbReference>
<dbReference type="EMBL" id="CP013650">
    <property type="protein sequence ID" value="ALS99160.1"/>
    <property type="molecule type" value="Genomic_DNA"/>
</dbReference>
<dbReference type="Proteomes" id="UP000068447">
    <property type="component" value="Chromosome"/>
</dbReference>
<keyword evidence="2" id="KW-1185">Reference proteome</keyword>
<dbReference type="OrthoDB" id="9778801at2"/>
<dbReference type="PANTHER" id="PTHR33973:SF4">
    <property type="entry name" value="OS07G0153300 PROTEIN"/>
    <property type="match status" value="1"/>
</dbReference>
<dbReference type="Pfam" id="PF07103">
    <property type="entry name" value="DUF1365"/>
    <property type="match status" value="1"/>
</dbReference>
<dbReference type="KEGG" id="lal:AT746_13430"/>
<dbReference type="PANTHER" id="PTHR33973">
    <property type="entry name" value="OS07G0153300 PROTEIN"/>
    <property type="match status" value="1"/>
</dbReference>
<evidence type="ECO:0008006" key="3">
    <source>
        <dbReference type="Google" id="ProtNLM"/>
    </source>
</evidence>
<accession>A0A0U3B1P1</accession>
<name>A0A0U3B1P1_9ALTE</name>
<dbReference type="AlphaFoldDB" id="A0A0U3B1P1"/>
<dbReference type="InterPro" id="IPR010775">
    <property type="entry name" value="DUF1365"/>
</dbReference>
<evidence type="ECO:0000313" key="1">
    <source>
        <dbReference type="EMBL" id="ALS99160.1"/>
    </source>
</evidence>
<sequence length="239" mass="27890">MQSAIYSGTVWHHRHRPKVHSFKYSISLFWLDLQDLPALEQVRGLSAKKWAPVTFRRSDYLSHPERPLQQVALEKMSTLANSPLAGKVFMLGQLRLFGLYFSPVNFYYLQQPDGHFSHVLAEVSNTPWNERHCYLVDLNNPQATEKAFHVSPFNPMQMHYHWQISQPEEQLQLVIRCDTDQRHFDAGLRLQKKSLNSKTLFRVMLSTMTMKTLAGIYWHALRLLLKGVPVYSHTAKDKE</sequence>
<organism evidence="1 2">
    <name type="scientific">Lacimicrobium alkaliphilum</name>
    <dbReference type="NCBI Taxonomy" id="1526571"/>
    <lineage>
        <taxon>Bacteria</taxon>
        <taxon>Pseudomonadati</taxon>
        <taxon>Pseudomonadota</taxon>
        <taxon>Gammaproteobacteria</taxon>
        <taxon>Alteromonadales</taxon>
        <taxon>Alteromonadaceae</taxon>
        <taxon>Lacimicrobium</taxon>
    </lineage>
</organism>
<dbReference type="STRING" id="1526571.AT746_13430"/>
<reference evidence="1 2" key="1">
    <citation type="submission" date="2015-12" db="EMBL/GenBank/DDBJ databases">
        <title>Complete genome of Lacimicrobium alkaliphilum KCTC 32984.</title>
        <authorList>
            <person name="Kim S.-G."/>
            <person name="Lee Y.-J."/>
        </authorList>
    </citation>
    <scope>NUCLEOTIDE SEQUENCE [LARGE SCALE GENOMIC DNA]</scope>
    <source>
        <strain evidence="1 2">YelD216</strain>
    </source>
</reference>
<evidence type="ECO:0000313" key="2">
    <source>
        <dbReference type="Proteomes" id="UP000068447"/>
    </source>
</evidence>